<dbReference type="Proteomes" id="UP000050867">
    <property type="component" value="Unassembled WGS sequence"/>
</dbReference>
<dbReference type="RefSeq" id="WP_018383983.1">
    <property type="nucleotide sequence ID" value="NZ_LLZU01000035.1"/>
</dbReference>
<feature type="transmembrane region" description="Helical" evidence="1">
    <location>
        <begin position="52"/>
        <end position="74"/>
    </location>
</feature>
<keyword evidence="1" id="KW-0472">Membrane</keyword>
<dbReference type="eggNOG" id="ENOG5032YM2">
    <property type="taxonomic scope" value="Bacteria"/>
</dbReference>
<reference evidence="2 3" key="1">
    <citation type="submission" date="2015-10" db="EMBL/GenBank/DDBJ databases">
        <title>Draft genome sequence of pyrrolomycin-producing Streptomyces vitaminophilus.</title>
        <authorList>
            <person name="Graham D.E."/>
            <person name="Mahan K.M."/>
            <person name="Klingeman D.M."/>
            <person name="Hettich R.L."/>
            <person name="Parry R.J."/>
        </authorList>
    </citation>
    <scope>NUCLEOTIDE SEQUENCE [LARGE SCALE GENOMIC DNA]</scope>
    <source>
        <strain evidence="2 3">ATCC 31673</strain>
    </source>
</reference>
<keyword evidence="1" id="KW-0812">Transmembrane</keyword>
<name>A0A0T6LP72_WENVI</name>
<dbReference type="EMBL" id="LLZU01000035">
    <property type="protein sequence ID" value="KRV47764.1"/>
    <property type="molecule type" value="Genomic_DNA"/>
</dbReference>
<evidence type="ECO:0008006" key="4">
    <source>
        <dbReference type="Google" id="ProtNLM"/>
    </source>
</evidence>
<dbReference type="STRING" id="76728.AQ490_05150"/>
<sequence length="125" mass="13704">MSERPAPRREVVVGEPLRRRPVRQLGVRSEIDEQTEVGGAYVRGLMRSQLRAGLCGFGVLALLVGTLPLVFAAVPDGLGPWLSGPALVWLVLGGATYPVLLCLGHWYVRRAERNEQDFVDLVEGQ</sequence>
<dbReference type="AlphaFoldDB" id="A0A0T6LP72"/>
<protein>
    <recommendedName>
        <fullName evidence="4">DUF485 domain-containing protein</fullName>
    </recommendedName>
</protein>
<dbReference type="OrthoDB" id="5186135at2"/>
<evidence type="ECO:0000313" key="2">
    <source>
        <dbReference type="EMBL" id="KRV47764.1"/>
    </source>
</evidence>
<evidence type="ECO:0000256" key="1">
    <source>
        <dbReference type="SAM" id="Phobius"/>
    </source>
</evidence>
<evidence type="ECO:0000313" key="3">
    <source>
        <dbReference type="Proteomes" id="UP000050867"/>
    </source>
</evidence>
<proteinExistence type="predicted"/>
<feature type="transmembrane region" description="Helical" evidence="1">
    <location>
        <begin position="86"/>
        <end position="108"/>
    </location>
</feature>
<comment type="caution">
    <text evidence="2">The sequence shown here is derived from an EMBL/GenBank/DDBJ whole genome shotgun (WGS) entry which is preliminary data.</text>
</comment>
<keyword evidence="3" id="KW-1185">Reference proteome</keyword>
<accession>A0A0T6LP72</accession>
<gene>
    <name evidence="2" type="ORF">AQ490_05150</name>
</gene>
<organism evidence="2 3">
    <name type="scientific">Wenjunlia vitaminophila</name>
    <name type="common">Streptomyces vitaminophilus</name>
    <dbReference type="NCBI Taxonomy" id="76728"/>
    <lineage>
        <taxon>Bacteria</taxon>
        <taxon>Bacillati</taxon>
        <taxon>Actinomycetota</taxon>
        <taxon>Actinomycetes</taxon>
        <taxon>Kitasatosporales</taxon>
        <taxon>Streptomycetaceae</taxon>
        <taxon>Wenjunlia</taxon>
    </lineage>
</organism>
<keyword evidence="1" id="KW-1133">Transmembrane helix</keyword>